<organism evidence="2 3">
    <name type="scientific">Lolium multiflorum</name>
    <name type="common">Italian ryegrass</name>
    <name type="synonym">Lolium perenne subsp. multiflorum</name>
    <dbReference type="NCBI Taxonomy" id="4521"/>
    <lineage>
        <taxon>Eukaryota</taxon>
        <taxon>Viridiplantae</taxon>
        <taxon>Streptophyta</taxon>
        <taxon>Embryophyta</taxon>
        <taxon>Tracheophyta</taxon>
        <taxon>Spermatophyta</taxon>
        <taxon>Magnoliopsida</taxon>
        <taxon>Liliopsida</taxon>
        <taxon>Poales</taxon>
        <taxon>Poaceae</taxon>
        <taxon>BOP clade</taxon>
        <taxon>Pooideae</taxon>
        <taxon>Poodae</taxon>
        <taxon>Poeae</taxon>
        <taxon>Poeae Chloroplast Group 2 (Poeae type)</taxon>
        <taxon>Loliodinae</taxon>
        <taxon>Loliinae</taxon>
        <taxon>Lolium</taxon>
    </lineage>
</organism>
<comment type="caution">
    <text evidence="2">The sequence shown here is derived from an EMBL/GenBank/DDBJ whole genome shotgun (WGS) entry which is preliminary data.</text>
</comment>
<keyword evidence="3" id="KW-1185">Reference proteome</keyword>
<name>A0AAD8WIP9_LOLMU</name>
<reference evidence="2" key="1">
    <citation type="submission" date="2023-07" db="EMBL/GenBank/DDBJ databases">
        <title>A chromosome-level genome assembly of Lolium multiflorum.</title>
        <authorList>
            <person name="Chen Y."/>
            <person name="Copetti D."/>
            <person name="Kolliker R."/>
            <person name="Studer B."/>
        </authorList>
    </citation>
    <scope>NUCLEOTIDE SEQUENCE</scope>
    <source>
        <strain evidence="2">02402/16</strain>
        <tissue evidence="2">Leaf</tissue>
    </source>
</reference>
<dbReference type="Proteomes" id="UP001231189">
    <property type="component" value="Unassembled WGS sequence"/>
</dbReference>
<dbReference type="AlphaFoldDB" id="A0AAD8WIP9"/>
<proteinExistence type="predicted"/>
<feature type="region of interest" description="Disordered" evidence="1">
    <location>
        <begin position="88"/>
        <end position="121"/>
    </location>
</feature>
<evidence type="ECO:0000313" key="2">
    <source>
        <dbReference type="EMBL" id="KAK1663371.1"/>
    </source>
</evidence>
<evidence type="ECO:0000256" key="1">
    <source>
        <dbReference type="SAM" id="MobiDB-lite"/>
    </source>
</evidence>
<sequence>MEKEWCQADIDEVTSREGSRGRASREMFFSSFRAYAKAAAAKTENRMARMETTSKAVEDKRTALYNRLVASYHKAKIERADMAHKLEAAKGKRRISESPRTTAEAEKAAKAAAAKRGGDGELTRLRRLEANHIIELESLKRVEQEKVDGLSKWLEEVDR</sequence>
<gene>
    <name evidence="2" type="ORF">QYE76_051530</name>
</gene>
<feature type="compositionally biased region" description="Basic and acidic residues" evidence="1">
    <location>
        <begin position="88"/>
        <end position="109"/>
    </location>
</feature>
<accession>A0AAD8WIP9</accession>
<feature type="compositionally biased region" description="Basic and acidic residues" evidence="1">
    <location>
        <begin position="13"/>
        <end position="23"/>
    </location>
</feature>
<feature type="region of interest" description="Disordered" evidence="1">
    <location>
        <begin position="1"/>
        <end position="23"/>
    </location>
</feature>
<protein>
    <submittedName>
        <fullName evidence="2">Uncharacterized protein</fullName>
    </submittedName>
</protein>
<evidence type="ECO:0000313" key="3">
    <source>
        <dbReference type="Proteomes" id="UP001231189"/>
    </source>
</evidence>
<dbReference type="EMBL" id="JAUUTY010000003">
    <property type="protein sequence ID" value="KAK1663371.1"/>
    <property type="molecule type" value="Genomic_DNA"/>
</dbReference>